<dbReference type="Pfam" id="PF00069">
    <property type="entry name" value="Pkinase"/>
    <property type="match status" value="1"/>
</dbReference>
<evidence type="ECO:0000256" key="3">
    <source>
        <dbReference type="ARBA" id="ARBA00022692"/>
    </source>
</evidence>
<evidence type="ECO:0000259" key="14">
    <source>
        <dbReference type="PROSITE" id="PS50927"/>
    </source>
</evidence>
<keyword evidence="6" id="KW-0418">Kinase</keyword>
<dbReference type="FunFam" id="3.30.200.20:FF:000178">
    <property type="entry name" value="serine/threonine-protein kinase PBS1-like"/>
    <property type="match status" value="1"/>
</dbReference>
<dbReference type="InterPro" id="IPR008271">
    <property type="entry name" value="Ser/Thr_kinase_AS"/>
</dbReference>
<keyword evidence="10" id="KW-1015">Disulfide bond</keyword>
<evidence type="ECO:0000256" key="10">
    <source>
        <dbReference type="ARBA" id="ARBA00023157"/>
    </source>
</evidence>
<organism evidence="16 17">
    <name type="scientific">Taxus chinensis</name>
    <name type="common">Chinese yew</name>
    <name type="synonym">Taxus wallichiana var. chinensis</name>
    <dbReference type="NCBI Taxonomy" id="29808"/>
    <lineage>
        <taxon>Eukaryota</taxon>
        <taxon>Viridiplantae</taxon>
        <taxon>Streptophyta</taxon>
        <taxon>Embryophyta</taxon>
        <taxon>Tracheophyta</taxon>
        <taxon>Spermatophyta</taxon>
        <taxon>Pinopsida</taxon>
        <taxon>Pinidae</taxon>
        <taxon>Conifers II</taxon>
        <taxon>Cupressales</taxon>
        <taxon>Taxaceae</taxon>
        <taxon>Taxus</taxon>
    </lineage>
</organism>
<dbReference type="OMA" id="QGMTSWR"/>
<dbReference type="PROSITE" id="PS00108">
    <property type="entry name" value="PROTEIN_KINASE_ST"/>
    <property type="match status" value="1"/>
</dbReference>
<feature type="domain" description="Bulb-type lectin" evidence="14">
    <location>
        <begin position="1"/>
        <end position="61"/>
    </location>
</feature>
<dbReference type="GO" id="GO:0016020">
    <property type="term" value="C:membrane"/>
    <property type="evidence" value="ECO:0007669"/>
    <property type="project" value="UniProtKB-SubCell"/>
</dbReference>
<accession>A0AA38GB19</accession>
<dbReference type="InterPro" id="IPR011009">
    <property type="entry name" value="Kinase-like_dom_sf"/>
</dbReference>
<feature type="binding site" evidence="11">
    <location>
        <position position="429"/>
    </location>
    <ligand>
        <name>ATP</name>
        <dbReference type="ChEBI" id="CHEBI:30616"/>
    </ligand>
</feature>
<evidence type="ECO:0000256" key="5">
    <source>
        <dbReference type="ARBA" id="ARBA00022741"/>
    </source>
</evidence>
<dbReference type="InterPro" id="IPR000719">
    <property type="entry name" value="Prot_kinase_dom"/>
</dbReference>
<keyword evidence="2" id="KW-0808">Transferase</keyword>
<name>A0AA38GB19_TAXCH</name>
<dbReference type="PROSITE" id="PS00107">
    <property type="entry name" value="PROTEIN_KINASE_ATP"/>
    <property type="match status" value="1"/>
</dbReference>
<sequence>MPGIFKLEEDGYLTISDINSRTIWLSNKSDQKAKASKALILDSGNFIMVCGRNTSEICWESFGNPTDTLLPGMKFWKGMKLTPWKSSVDPAPGPFSLEMDPAPGKTQLMLVYNNSVRYWSTGEWRGDDFSSIQASIQPSLNTVEIKQISPTRMYYIFTATNNLLARMVVNSNGVVTTYWLFDNTIWTLVKSVPQQVCDIYAVCGAFGVCMNNVILSCTCVNGFKPADDHAWNEYKSWSNGCARVSPLHCSVSNGTTDGFLQLSNRSLPVDTAVLYFQERTQERCKLACLRNCSCTAFAFIDSNPAICSLWFGDLLNMRPSTDGLPLFIRLAASELITSSSKSGGRNSRVGAHPIWLAVVAAGAILAFLVTYRRWRNKHREDDMPTLLRTFTYKELKIATKNFSHKLGSGAFGSVFKGTLVDGTIVAVKKLQSSSKEGEKQFRAEISTIGNIHHVNLVRLRGFCTERSRRLLVYEYMPNGSLNSLLFCESAGAQIVLGWKTRFEIATGITKGLIYLHEECRDRIIHCDIKPENILLNTDFCPKIADFGLAKLVERELSGVLTTTRGTRGYLAPEWISGLPITAKVDVYSFGMVLLEIISGRRNLDMTVEEPSRYYFPSWVATQIEKENNIMDIVDERISKNADVEEVRRSVLVSMLCIQENENLRPSMGQVLLLLE</sequence>
<feature type="transmembrane region" description="Helical" evidence="12">
    <location>
        <begin position="354"/>
        <end position="371"/>
    </location>
</feature>
<protein>
    <recommendedName>
        <fullName evidence="18">Receptor-like serine/threonine-protein kinase</fullName>
    </recommendedName>
</protein>
<keyword evidence="8 12" id="KW-1133">Transmembrane helix</keyword>
<evidence type="ECO:0000256" key="11">
    <source>
        <dbReference type="PROSITE-ProRule" id="PRU10141"/>
    </source>
</evidence>
<evidence type="ECO:0000256" key="12">
    <source>
        <dbReference type="SAM" id="Phobius"/>
    </source>
</evidence>
<dbReference type="InterPro" id="IPR001480">
    <property type="entry name" value="Bulb-type_lectin_dom"/>
</dbReference>
<keyword evidence="9 12" id="KW-0472">Membrane</keyword>
<feature type="domain" description="Protein kinase" evidence="13">
    <location>
        <begin position="400"/>
        <end position="675"/>
    </location>
</feature>
<dbReference type="SUPFAM" id="SSF56112">
    <property type="entry name" value="Protein kinase-like (PK-like)"/>
    <property type="match status" value="1"/>
</dbReference>
<gene>
    <name evidence="16" type="ORF">KI387_021881</name>
</gene>
<dbReference type="InterPro" id="IPR036426">
    <property type="entry name" value="Bulb-type_lectin_dom_sf"/>
</dbReference>
<dbReference type="GO" id="GO:0004672">
    <property type="term" value="F:protein kinase activity"/>
    <property type="evidence" value="ECO:0007669"/>
    <property type="project" value="InterPro"/>
</dbReference>
<comment type="caution">
    <text evidence="16">The sequence shown here is derived from an EMBL/GenBank/DDBJ whole genome shotgun (WGS) entry which is preliminary data.</text>
</comment>
<evidence type="ECO:0000256" key="2">
    <source>
        <dbReference type="ARBA" id="ARBA00022679"/>
    </source>
</evidence>
<keyword evidence="7 11" id="KW-0067">ATP-binding</keyword>
<dbReference type="CDD" id="cd01098">
    <property type="entry name" value="PAN_AP_plant"/>
    <property type="match status" value="1"/>
</dbReference>
<evidence type="ECO:0000256" key="9">
    <source>
        <dbReference type="ARBA" id="ARBA00023136"/>
    </source>
</evidence>
<evidence type="ECO:0000256" key="4">
    <source>
        <dbReference type="ARBA" id="ARBA00022729"/>
    </source>
</evidence>
<evidence type="ECO:0000256" key="8">
    <source>
        <dbReference type="ARBA" id="ARBA00022989"/>
    </source>
</evidence>
<comment type="subcellular location">
    <subcellularLocation>
        <location evidence="1">Membrane</location>
        <topology evidence="1">Single-pass membrane protein</topology>
    </subcellularLocation>
</comment>
<dbReference type="GO" id="GO:0048544">
    <property type="term" value="P:recognition of pollen"/>
    <property type="evidence" value="ECO:0007669"/>
    <property type="project" value="InterPro"/>
</dbReference>
<keyword evidence="3 12" id="KW-0812">Transmembrane</keyword>
<dbReference type="Gene3D" id="3.30.200.20">
    <property type="entry name" value="Phosphorylase Kinase, domain 1"/>
    <property type="match status" value="1"/>
</dbReference>
<dbReference type="InterPro" id="IPR017441">
    <property type="entry name" value="Protein_kinase_ATP_BS"/>
</dbReference>
<evidence type="ECO:0000313" key="16">
    <source>
        <dbReference type="EMBL" id="KAH9320112.1"/>
    </source>
</evidence>
<reference evidence="16 17" key="1">
    <citation type="journal article" date="2021" name="Nat. Plants">
        <title>The Taxus genome provides insights into paclitaxel biosynthesis.</title>
        <authorList>
            <person name="Xiong X."/>
            <person name="Gou J."/>
            <person name="Liao Q."/>
            <person name="Li Y."/>
            <person name="Zhou Q."/>
            <person name="Bi G."/>
            <person name="Li C."/>
            <person name="Du R."/>
            <person name="Wang X."/>
            <person name="Sun T."/>
            <person name="Guo L."/>
            <person name="Liang H."/>
            <person name="Lu P."/>
            <person name="Wu Y."/>
            <person name="Zhang Z."/>
            <person name="Ro D.K."/>
            <person name="Shang Y."/>
            <person name="Huang S."/>
            <person name="Yan J."/>
        </authorList>
    </citation>
    <scope>NUCLEOTIDE SEQUENCE [LARGE SCALE GENOMIC DNA]</scope>
    <source>
        <strain evidence="16">Ta-2019</strain>
    </source>
</reference>
<evidence type="ECO:0000259" key="15">
    <source>
        <dbReference type="PROSITE" id="PS50948"/>
    </source>
</evidence>
<dbReference type="PROSITE" id="PS50948">
    <property type="entry name" value="PAN"/>
    <property type="match status" value="1"/>
</dbReference>
<dbReference type="InterPro" id="IPR003609">
    <property type="entry name" value="Pan_app"/>
</dbReference>
<evidence type="ECO:0000256" key="6">
    <source>
        <dbReference type="ARBA" id="ARBA00022777"/>
    </source>
</evidence>
<dbReference type="EMBL" id="JAHRHJ020000004">
    <property type="protein sequence ID" value="KAH9320112.1"/>
    <property type="molecule type" value="Genomic_DNA"/>
</dbReference>
<dbReference type="InterPro" id="IPR000858">
    <property type="entry name" value="S_locus_glycoprot_dom"/>
</dbReference>
<proteinExistence type="predicted"/>
<dbReference type="FunFam" id="1.10.510.10:FF:000384">
    <property type="entry name" value="G-type lectin S-receptor-like serine/threonine-protein kinase"/>
    <property type="match status" value="1"/>
</dbReference>
<evidence type="ECO:0008006" key="18">
    <source>
        <dbReference type="Google" id="ProtNLM"/>
    </source>
</evidence>
<feature type="non-terminal residue" evidence="16">
    <location>
        <position position="675"/>
    </location>
</feature>
<keyword evidence="4" id="KW-0732">Signal</keyword>
<dbReference type="PANTHER" id="PTHR47974:SF19">
    <property type="entry name" value="RECEPTOR-LIKE SERINE_THREONINE-PROTEIN KINASE"/>
    <property type="match status" value="1"/>
</dbReference>
<feature type="domain" description="Apple" evidence="15">
    <location>
        <begin position="249"/>
        <end position="331"/>
    </location>
</feature>
<keyword evidence="5 11" id="KW-0547">Nucleotide-binding</keyword>
<dbReference type="PANTHER" id="PTHR47974">
    <property type="entry name" value="OS07G0415500 PROTEIN"/>
    <property type="match status" value="1"/>
</dbReference>
<dbReference type="SMART" id="SM00473">
    <property type="entry name" value="PAN_AP"/>
    <property type="match status" value="1"/>
</dbReference>
<evidence type="ECO:0000256" key="1">
    <source>
        <dbReference type="ARBA" id="ARBA00004167"/>
    </source>
</evidence>
<dbReference type="Pfam" id="PF08276">
    <property type="entry name" value="PAN_2"/>
    <property type="match status" value="1"/>
</dbReference>
<keyword evidence="17" id="KW-1185">Reference proteome</keyword>
<dbReference type="Gene3D" id="1.10.510.10">
    <property type="entry name" value="Transferase(Phosphotransferase) domain 1"/>
    <property type="match status" value="1"/>
</dbReference>
<dbReference type="SMART" id="SM00220">
    <property type="entry name" value="S_TKc"/>
    <property type="match status" value="1"/>
</dbReference>
<dbReference type="Pfam" id="PF00954">
    <property type="entry name" value="S_locus_glycop"/>
    <property type="match status" value="1"/>
</dbReference>
<dbReference type="PROSITE" id="PS50927">
    <property type="entry name" value="BULB_LECTIN"/>
    <property type="match status" value="1"/>
</dbReference>
<dbReference type="Pfam" id="PF01453">
    <property type="entry name" value="B_lectin"/>
    <property type="match status" value="1"/>
</dbReference>
<evidence type="ECO:0000256" key="7">
    <source>
        <dbReference type="ARBA" id="ARBA00022840"/>
    </source>
</evidence>
<dbReference type="CDD" id="cd14066">
    <property type="entry name" value="STKc_IRAK"/>
    <property type="match status" value="1"/>
</dbReference>
<evidence type="ECO:0000259" key="13">
    <source>
        <dbReference type="PROSITE" id="PS50011"/>
    </source>
</evidence>
<dbReference type="AlphaFoldDB" id="A0AA38GB19"/>
<evidence type="ECO:0000313" key="17">
    <source>
        <dbReference type="Proteomes" id="UP000824469"/>
    </source>
</evidence>
<dbReference type="GO" id="GO:0005524">
    <property type="term" value="F:ATP binding"/>
    <property type="evidence" value="ECO:0007669"/>
    <property type="project" value="UniProtKB-UniRule"/>
</dbReference>
<dbReference type="PROSITE" id="PS50011">
    <property type="entry name" value="PROTEIN_KINASE_DOM"/>
    <property type="match status" value="1"/>
</dbReference>
<dbReference type="Proteomes" id="UP000824469">
    <property type="component" value="Unassembled WGS sequence"/>
</dbReference>
<dbReference type="SUPFAM" id="SSF51110">
    <property type="entry name" value="alpha-D-mannose-specific plant lectins"/>
    <property type="match status" value="1"/>
</dbReference>